<dbReference type="GO" id="GO:0008270">
    <property type="term" value="F:zinc ion binding"/>
    <property type="evidence" value="ECO:0007669"/>
    <property type="project" value="InterPro"/>
</dbReference>
<evidence type="ECO:0000256" key="4">
    <source>
        <dbReference type="PIRSR" id="PIRSR036894-2"/>
    </source>
</evidence>
<evidence type="ECO:0000259" key="5">
    <source>
        <dbReference type="Pfam" id="PF20511"/>
    </source>
</evidence>
<reference evidence="6 7" key="1">
    <citation type="submission" date="2015-10" db="EMBL/GenBank/DDBJ databases">
        <title>Metagenome-Assembled Genomes uncover a global brackish microbiome.</title>
        <authorList>
            <person name="Hugerth L.W."/>
            <person name="Larsson J."/>
            <person name="Alneberg J."/>
            <person name="Lindh M.V."/>
            <person name="Legrand C."/>
            <person name="Pinhassi J."/>
            <person name="Andersson A.F."/>
        </authorList>
    </citation>
    <scope>NUCLEOTIDE SEQUENCE [LARGE SCALE GENOMIC DNA]</scope>
    <source>
        <strain evidence="6">BACL9 MAG-120924-bin69</strain>
    </source>
</reference>
<dbReference type="InterPro" id="IPR011051">
    <property type="entry name" value="RmlC_Cupin_sf"/>
</dbReference>
<dbReference type="PANTHER" id="PTHR42742:SF3">
    <property type="entry name" value="FRUCTOKINASE"/>
    <property type="match status" value="1"/>
</dbReference>
<dbReference type="SUPFAM" id="SSF51182">
    <property type="entry name" value="RmlC-like cupins"/>
    <property type="match status" value="1"/>
</dbReference>
<dbReference type="InterPro" id="IPR051804">
    <property type="entry name" value="Carb_Metab_Reg_Kinase/Isom"/>
</dbReference>
<feature type="domain" description="Phosphomannose isomerase type I catalytic" evidence="5">
    <location>
        <begin position="4"/>
        <end position="106"/>
    </location>
</feature>
<dbReference type="EMBL" id="LIDN01000160">
    <property type="protein sequence ID" value="KRP33203.1"/>
    <property type="molecule type" value="Genomic_DNA"/>
</dbReference>
<name>A0A0R2XG63_9BACT</name>
<dbReference type="Gene3D" id="2.60.120.10">
    <property type="entry name" value="Jelly Rolls"/>
    <property type="match status" value="1"/>
</dbReference>
<gene>
    <name evidence="6" type="ORF">ABS33_05075</name>
</gene>
<evidence type="ECO:0000313" key="7">
    <source>
        <dbReference type="Proteomes" id="UP000051220"/>
    </source>
</evidence>
<dbReference type="GO" id="GO:0005975">
    <property type="term" value="P:carbohydrate metabolic process"/>
    <property type="evidence" value="ECO:0007669"/>
    <property type="project" value="InterPro"/>
</dbReference>
<organism evidence="6 7">
    <name type="scientific">Verrucomicrobia subdivision 6 bacterium BACL9 MAG-120924-bin69</name>
    <dbReference type="NCBI Taxonomy" id="1655635"/>
    <lineage>
        <taxon>Bacteria</taxon>
        <taxon>Pseudomonadati</taxon>
        <taxon>Verrucomicrobiota</taxon>
        <taxon>Verrucomicrobiia</taxon>
        <taxon>Verrucomicrobiales</taxon>
        <taxon>Verrucomicrobia subdivision 6</taxon>
    </lineage>
</organism>
<evidence type="ECO:0000256" key="1">
    <source>
        <dbReference type="ARBA" id="ARBA00022723"/>
    </source>
</evidence>
<protein>
    <recommendedName>
        <fullName evidence="5">Phosphomannose isomerase type I catalytic domain-containing protein</fullName>
    </recommendedName>
</protein>
<feature type="binding site" evidence="3">
    <location>
        <position position="113"/>
    </location>
    <ligand>
        <name>Zn(2+)</name>
        <dbReference type="ChEBI" id="CHEBI:29105"/>
    </ligand>
</feature>
<comment type="caution">
    <text evidence="6">The sequence shown here is derived from an EMBL/GenBank/DDBJ whole genome shotgun (WGS) entry which is preliminary data.</text>
</comment>
<feature type="binding site" evidence="3">
    <location>
        <position position="171"/>
    </location>
    <ligand>
        <name>Zn(2+)</name>
        <dbReference type="ChEBI" id="CHEBI:29105"/>
    </ligand>
</feature>
<dbReference type="Proteomes" id="UP000051220">
    <property type="component" value="Unassembled WGS sequence"/>
</dbReference>
<dbReference type="PANTHER" id="PTHR42742">
    <property type="entry name" value="TRANSCRIPTIONAL REPRESSOR MPRA"/>
    <property type="match status" value="1"/>
</dbReference>
<feature type="binding site" evidence="3">
    <location>
        <position position="97"/>
    </location>
    <ligand>
        <name>Zn(2+)</name>
        <dbReference type="ChEBI" id="CHEBI:29105"/>
    </ligand>
</feature>
<evidence type="ECO:0000256" key="3">
    <source>
        <dbReference type="PIRSR" id="PIRSR036894-1"/>
    </source>
</evidence>
<sequence>MAIWKVRPLLQERIWGGRNLEAFGRSCPEGQKVGESWELVDRPEAQSVVEQTGQTLGSLWRGSERERIFGRRAGQGERFPILIKLLDAEEKLSLQVHPPAERAKELGGEPKTEMWFFLRTQPKADIYVGLKKGVGRAEFEEALATGKVADCFHRLETEPGAAMFLPSGRVHAIGAGNVILEIQQNSDTTYRVYDWDRKDGAGQPRALHVKEALASIRWEDVEPAFVQPRGERVLVCDFFKITRWWLMPGEDREVVPDGGTFRYLFVADGKVRDEGGEEWAKGAGRLVTADHGSLILQGVEESTVVQVEFV</sequence>
<proteinExistence type="predicted"/>
<dbReference type="AlphaFoldDB" id="A0A0R2XG63"/>
<keyword evidence="2 3" id="KW-0862">Zinc</keyword>
<feature type="active site" evidence="4">
    <location>
        <position position="191"/>
    </location>
</feature>
<evidence type="ECO:0000256" key="2">
    <source>
        <dbReference type="ARBA" id="ARBA00022833"/>
    </source>
</evidence>
<comment type="cofactor">
    <cofactor evidence="3">
        <name>Zn(2+)</name>
        <dbReference type="ChEBI" id="CHEBI:29105"/>
    </cofactor>
    <text evidence="3">Binds 1 zinc ion per subunit.</text>
</comment>
<accession>A0A0R2XG63</accession>
<dbReference type="Pfam" id="PF20511">
    <property type="entry name" value="PMI_typeI_cat"/>
    <property type="match status" value="1"/>
</dbReference>
<dbReference type="PIRSF" id="PIRSF036894">
    <property type="entry name" value="PMI_Firm_short"/>
    <property type="match status" value="1"/>
</dbReference>
<dbReference type="GO" id="GO:0004476">
    <property type="term" value="F:mannose-6-phosphate isomerase activity"/>
    <property type="evidence" value="ECO:0007669"/>
    <property type="project" value="InterPro"/>
</dbReference>
<evidence type="ECO:0000313" key="6">
    <source>
        <dbReference type="EMBL" id="KRP33203.1"/>
    </source>
</evidence>
<dbReference type="InterPro" id="IPR046457">
    <property type="entry name" value="PMI_typeI_cat"/>
</dbReference>
<keyword evidence="1 3" id="KW-0479">Metal-binding</keyword>
<dbReference type="InterPro" id="IPR014710">
    <property type="entry name" value="RmlC-like_jellyroll"/>
</dbReference>
<dbReference type="InterPro" id="IPR014628">
    <property type="entry name" value="Man6P_isomerase_Firm_short"/>
</dbReference>
<dbReference type="CDD" id="cd07010">
    <property type="entry name" value="cupin_PMI_type_I_N_bac"/>
    <property type="match status" value="1"/>
</dbReference>